<dbReference type="Proteomes" id="UP000095380">
    <property type="component" value="Unassembled WGS sequence"/>
</dbReference>
<proteinExistence type="predicted"/>
<dbReference type="EMBL" id="CYYM01000003">
    <property type="protein sequence ID" value="CUN74127.1"/>
    <property type="molecule type" value="Genomic_DNA"/>
</dbReference>
<sequence>MVILATRSREIGTNPLLDANCTFDANKDREFSIKIARCNWTEKMIFGNLVYVPDTEFGGIIEDVLTDTTLDYVELKGYTWRGRMAMKVIEPPAGSDYRVVSGELNAILKKLIEPEFGGLYVVSGADTGITVSNYQFDRYCTLLEGITKMLKSVGYRLSIRHKREQGIPGYILIEAVPIADYSDEIELSKDCGLNYTMEDKRNGVNHLIVTGKGELQDRNVFHLYVWPDGSFKKTQYYTGLDEIVQVYENTSTETDELESQSVKKLQDLCSKKTFGMDIAKLGIDVDIGDVVGGRDYLTGMYSSKPIENIIYSITNRIESKEYELEGENDNGDS</sequence>
<evidence type="ECO:0000313" key="1">
    <source>
        <dbReference type="EMBL" id="CUN74127.1"/>
    </source>
</evidence>
<name>A0A173ZDK1_9FIRM</name>
<dbReference type="RefSeq" id="WP_055194058.1">
    <property type="nucleotide sequence ID" value="NZ_CYYM01000003.1"/>
</dbReference>
<evidence type="ECO:0008006" key="3">
    <source>
        <dbReference type="Google" id="ProtNLM"/>
    </source>
</evidence>
<organism evidence="1 2">
    <name type="scientific">Dorea longicatena</name>
    <dbReference type="NCBI Taxonomy" id="88431"/>
    <lineage>
        <taxon>Bacteria</taxon>
        <taxon>Bacillati</taxon>
        <taxon>Bacillota</taxon>
        <taxon>Clostridia</taxon>
        <taxon>Lachnospirales</taxon>
        <taxon>Lachnospiraceae</taxon>
        <taxon>Dorea</taxon>
    </lineage>
</organism>
<accession>A0A173ZDK1</accession>
<protein>
    <recommendedName>
        <fullName evidence="3">Prophage tail endopeptidase domain-containing protein</fullName>
    </recommendedName>
</protein>
<dbReference type="AlphaFoldDB" id="A0A173ZDK1"/>
<reference evidence="1 2" key="1">
    <citation type="submission" date="2015-09" db="EMBL/GenBank/DDBJ databases">
        <authorList>
            <consortium name="Pathogen Informatics"/>
        </authorList>
    </citation>
    <scope>NUCLEOTIDE SEQUENCE [LARGE SCALE GENOMIC DNA]</scope>
    <source>
        <strain evidence="1 2">2789STDY5608851</strain>
    </source>
</reference>
<gene>
    <name evidence="1" type="ORF">ERS852408_00849</name>
</gene>
<evidence type="ECO:0000313" key="2">
    <source>
        <dbReference type="Proteomes" id="UP000095380"/>
    </source>
</evidence>